<evidence type="ECO:0000256" key="9">
    <source>
        <dbReference type="ARBA" id="ARBA00044036"/>
    </source>
</evidence>
<evidence type="ECO:0000256" key="1">
    <source>
        <dbReference type="ARBA" id="ARBA00004239"/>
    </source>
</evidence>
<evidence type="ECO:0000259" key="10">
    <source>
        <dbReference type="PROSITE" id="PS50240"/>
    </source>
</evidence>
<feature type="domain" description="Peptidase S1" evidence="10">
    <location>
        <begin position="1"/>
        <end position="183"/>
    </location>
</feature>
<dbReference type="InterPro" id="IPR043504">
    <property type="entry name" value="Peptidase_S1_PA_chymotrypsin"/>
</dbReference>
<proteinExistence type="inferred from homology"/>
<dbReference type="InterPro" id="IPR009003">
    <property type="entry name" value="Peptidase_S1_PA"/>
</dbReference>
<reference evidence="11 12" key="1">
    <citation type="journal article" date="2022" name="Gigascience">
        <title>A chromosome-level genome assembly and annotation of the desert horned lizard, Phrynosoma platyrhinos, provides insight into chromosomal rearrangements among reptiles.</title>
        <authorList>
            <person name="Koochekian N."/>
            <person name="Ascanio A."/>
            <person name="Farleigh K."/>
            <person name="Card D.C."/>
            <person name="Schield D.R."/>
            <person name="Castoe T.A."/>
            <person name="Jezkova T."/>
        </authorList>
    </citation>
    <scope>NUCLEOTIDE SEQUENCE [LARGE SCALE GENOMIC DNA]</scope>
    <source>
        <strain evidence="11">NK-2021</strain>
    </source>
</reference>
<gene>
    <name evidence="11" type="ORF">JD844_000093</name>
</gene>
<dbReference type="EC" id="3.4.21.1" evidence="9"/>
<evidence type="ECO:0000256" key="2">
    <source>
        <dbReference type="ARBA" id="ARBA00009228"/>
    </source>
</evidence>
<evidence type="ECO:0000256" key="6">
    <source>
        <dbReference type="ARBA" id="ARBA00022825"/>
    </source>
</evidence>
<evidence type="ECO:0000256" key="8">
    <source>
        <dbReference type="ARBA" id="ARBA00023157"/>
    </source>
</evidence>
<keyword evidence="8" id="KW-1015">Disulfide bond</keyword>
<dbReference type="PANTHER" id="PTHR24250:SF65">
    <property type="entry name" value="CHYMOTRYPSINOGEN B"/>
    <property type="match status" value="1"/>
</dbReference>
<dbReference type="InterPro" id="IPR001314">
    <property type="entry name" value="Peptidase_S1A"/>
</dbReference>
<dbReference type="PANTHER" id="PTHR24250">
    <property type="entry name" value="CHYMOTRYPSIN-RELATED"/>
    <property type="match status" value="1"/>
</dbReference>
<comment type="subcellular location">
    <subcellularLocation>
        <location evidence="1">Secreted</location>
        <location evidence="1">Extracellular space</location>
    </subcellularLocation>
</comment>
<keyword evidence="12" id="KW-1185">Reference proteome</keyword>
<dbReference type="SMART" id="SM00020">
    <property type="entry name" value="Tryp_SPc"/>
    <property type="match status" value="1"/>
</dbReference>
<name>A0ABQ7SQ29_PHRPL</name>
<dbReference type="PROSITE" id="PS50240">
    <property type="entry name" value="TRYPSIN_DOM"/>
    <property type="match status" value="1"/>
</dbReference>
<comment type="similarity">
    <text evidence="2">Belongs to the peptidase S1 family. Snake venom subfamily.</text>
</comment>
<dbReference type="SUPFAM" id="SSF50494">
    <property type="entry name" value="Trypsin-like serine proteases"/>
    <property type="match status" value="1"/>
</dbReference>
<evidence type="ECO:0000313" key="12">
    <source>
        <dbReference type="Proteomes" id="UP000826234"/>
    </source>
</evidence>
<dbReference type="PROSITE" id="PS00135">
    <property type="entry name" value="TRYPSIN_SER"/>
    <property type="match status" value="1"/>
</dbReference>
<keyword evidence="4" id="KW-0645">Protease</keyword>
<dbReference type="EMBL" id="JAIPUX010003776">
    <property type="protein sequence ID" value="KAH0619450.1"/>
    <property type="molecule type" value="Genomic_DNA"/>
</dbReference>
<dbReference type="InterPro" id="IPR001254">
    <property type="entry name" value="Trypsin_dom"/>
</dbReference>
<protein>
    <recommendedName>
        <fullName evidence="9">chymotrypsin</fullName>
        <ecNumber evidence="9">3.4.21.1</ecNumber>
    </recommendedName>
</protein>
<keyword evidence="6" id="KW-0720">Serine protease</keyword>
<keyword evidence="5" id="KW-0378">Hydrolase</keyword>
<organism evidence="11 12">
    <name type="scientific">Phrynosoma platyrhinos</name>
    <name type="common">Desert horned lizard</name>
    <dbReference type="NCBI Taxonomy" id="52577"/>
    <lineage>
        <taxon>Eukaryota</taxon>
        <taxon>Metazoa</taxon>
        <taxon>Chordata</taxon>
        <taxon>Craniata</taxon>
        <taxon>Vertebrata</taxon>
        <taxon>Euteleostomi</taxon>
        <taxon>Lepidosauria</taxon>
        <taxon>Squamata</taxon>
        <taxon>Bifurcata</taxon>
        <taxon>Unidentata</taxon>
        <taxon>Episquamata</taxon>
        <taxon>Toxicofera</taxon>
        <taxon>Iguania</taxon>
        <taxon>Phrynosomatidae</taxon>
        <taxon>Phrynosomatinae</taxon>
        <taxon>Phrynosoma</taxon>
    </lineage>
</organism>
<evidence type="ECO:0000313" key="11">
    <source>
        <dbReference type="EMBL" id="KAH0619450.1"/>
    </source>
</evidence>
<evidence type="ECO:0000256" key="3">
    <source>
        <dbReference type="ARBA" id="ARBA00022525"/>
    </source>
</evidence>
<dbReference type="Gene3D" id="2.40.10.10">
    <property type="entry name" value="Trypsin-like serine proteases"/>
    <property type="match status" value="2"/>
</dbReference>
<dbReference type="PRINTS" id="PR00722">
    <property type="entry name" value="CHYMOTRYPSIN"/>
</dbReference>
<evidence type="ECO:0000256" key="5">
    <source>
        <dbReference type="ARBA" id="ARBA00022801"/>
    </source>
</evidence>
<keyword evidence="3" id="KW-0964">Secreted</keyword>
<evidence type="ECO:0000256" key="7">
    <source>
        <dbReference type="ARBA" id="ARBA00023145"/>
    </source>
</evidence>
<keyword evidence="7" id="KW-0865">Zymogen</keyword>
<dbReference type="Proteomes" id="UP000826234">
    <property type="component" value="Unassembled WGS sequence"/>
</dbReference>
<dbReference type="CDD" id="cd00190">
    <property type="entry name" value="Tryp_SPc"/>
    <property type="match status" value="1"/>
</dbReference>
<dbReference type="Pfam" id="PF00089">
    <property type="entry name" value="Trypsin"/>
    <property type="match status" value="1"/>
</dbReference>
<sequence>MEKRQCLDRGPGRLPCRTSNVVVLGEHDRSSSAEKIQKLPIAKVFTHPDWDPIAINNDIALIKLATPAQLTDTVSPVCLTDAVDEFKTFTTPSKLQQTALPLLSNEKCMESWGDNISDLMICAGAAGSSSCMGDSGGPLVCQQEGIWKLVGIVSWGSSRCSVTIPAVYARVSRLRNWAEDIMANN</sequence>
<accession>A0ABQ7SQ29</accession>
<comment type="caution">
    <text evidence="11">The sequence shown here is derived from an EMBL/GenBank/DDBJ whole genome shotgun (WGS) entry which is preliminary data.</text>
</comment>
<dbReference type="InterPro" id="IPR033116">
    <property type="entry name" value="TRYPSIN_SER"/>
</dbReference>
<evidence type="ECO:0000256" key="4">
    <source>
        <dbReference type="ARBA" id="ARBA00022670"/>
    </source>
</evidence>